<sequence>MKANIHPNYRTVVFHDTTADAYYKIGSTIQSDRSIELDGVSYPYVTLDVSSASHPYYTGKQKEFSKEGSAAKFQQRFGHFMTKKKTVEAN</sequence>
<dbReference type="KEGG" id="hav:AT03_16490"/>
<evidence type="ECO:0000256" key="4">
    <source>
        <dbReference type="ARBA" id="ARBA00023274"/>
    </source>
</evidence>
<dbReference type="PATRIC" id="fig|1453496.5.peg.3379"/>
<dbReference type="RefSeq" id="WP_025799950.1">
    <property type="nucleotide sequence ID" value="NZ_CP009706.1"/>
</dbReference>
<dbReference type="NCBIfam" id="TIGR00105">
    <property type="entry name" value="L31"/>
    <property type="match status" value="1"/>
</dbReference>
<dbReference type="InterPro" id="IPR034704">
    <property type="entry name" value="Ribosomal_bL28/bL31-like_sf"/>
</dbReference>
<dbReference type="EMBL" id="CP009706">
    <property type="protein sequence ID" value="AIU73832.1"/>
    <property type="molecule type" value="Genomic_DNA"/>
</dbReference>
<dbReference type="GO" id="GO:0003735">
    <property type="term" value="F:structural constituent of ribosome"/>
    <property type="evidence" value="ECO:0007669"/>
    <property type="project" value="InterPro"/>
</dbReference>
<dbReference type="GO" id="GO:0005840">
    <property type="term" value="C:ribosome"/>
    <property type="evidence" value="ECO:0007669"/>
    <property type="project" value="UniProtKB-KW"/>
</dbReference>
<comment type="similarity">
    <text evidence="1 5">Belongs to the bacterial ribosomal protein bL31 family. Type B subfamily.</text>
</comment>
<dbReference type="Proteomes" id="UP000029986">
    <property type="component" value="Chromosome"/>
</dbReference>
<dbReference type="PANTHER" id="PTHR33280">
    <property type="entry name" value="50S RIBOSOMAL PROTEIN L31, CHLOROPLASTIC"/>
    <property type="match status" value="1"/>
</dbReference>
<name>A0A097R531_HAFAL</name>
<accession>A0A097R531</accession>
<dbReference type="NCBIfam" id="NF002462">
    <property type="entry name" value="PRK01678.1"/>
    <property type="match status" value="1"/>
</dbReference>
<comment type="subunit">
    <text evidence="2 5">Part of the 50S ribosomal subunit.</text>
</comment>
<dbReference type="Gene3D" id="4.10.830.30">
    <property type="entry name" value="Ribosomal protein L31"/>
    <property type="match status" value="1"/>
</dbReference>
<dbReference type="GO" id="GO:1990904">
    <property type="term" value="C:ribonucleoprotein complex"/>
    <property type="evidence" value="ECO:0007669"/>
    <property type="project" value="UniProtKB-KW"/>
</dbReference>
<dbReference type="AlphaFoldDB" id="A0A097R531"/>
<reference evidence="6 7" key="1">
    <citation type="journal article" date="2014" name="Gut Pathog.">
        <title>Gene clusters of Hafnia alvei strain FB1 important in survival and pathogenesis: a draft genome perspective.</title>
        <authorList>
            <person name="Tan J.Y."/>
            <person name="Yin W.F."/>
            <person name="Chan K.G."/>
        </authorList>
    </citation>
    <scope>NUCLEOTIDE SEQUENCE [LARGE SCALE GENOMIC DNA]</scope>
    <source>
        <strain evidence="6 7">FB1</strain>
    </source>
</reference>
<dbReference type="SUPFAM" id="SSF143800">
    <property type="entry name" value="L28p-like"/>
    <property type="match status" value="1"/>
</dbReference>
<dbReference type="PANTHER" id="PTHR33280:SF1">
    <property type="entry name" value="LARGE RIBOSOMAL SUBUNIT PROTEIN BL31C"/>
    <property type="match status" value="1"/>
</dbReference>
<evidence type="ECO:0000256" key="5">
    <source>
        <dbReference type="HAMAP-Rule" id="MF_00502"/>
    </source>
</evidence>
<dbReference type="HAMAP" id="MF_00502">
    <property type="entry name" value="Ribosomal_bL31_2"/>
    <property type="match status" value="1"/>
</dbReference>
<proteinExistence type="inferred from homology"/>
<keyword evidence="4 5" id="KW-0687">Ribonucleoprotein</keyword>
<dbReference type="InterPro" id="IPR027493">
    <property type="entry name" value="Ribosomal_bL31_B"/>
</dbReference>
<dbReference type="PRINTS" id="PR01249">
    <property type="entry name" value="RIBOSOMALL31"/>
</dbReference>
<organism evidence="6 7">
    <name type="scientific">Hafnia alvei FB1</name>
    <dbReference type="NCBI Taxonomy" id="1453496"/>
    <lineage>
        <taxon>Bacteria</taxon>
        <taxon>Pseudomonadati</taxon>
        <taxon>Pseudomonadota</taxon>
        <taxon>Gammaproteobacteria</taxon>
        <taxon>Enterobacterales</taxon>
        <taxon>Hafniaceae</taxon>
        <taxon>Hafnia</taxon>
    </lineage>
</organism>
<evidence type="ECO:0000256" key="3">
    <source>
        <dbReference type="ARBA" id="ARBA00022980"/>
    </source>
</evidence>
<dbReference type="Pfam" id="PF01197">
    <property type="entry name" value="Ribosomal_L31"/>
    <property type="match status" value="1"/>
</dbReference>
<evidence type="ECO:0000256" key="1">
    <source>
        <dbReference type="ARBA" id="ARBA00008196"/>
    </source>
</evidence>
<dbReference type="GO" id="GO:0006412">
    <property type="term" value="P:translation"/>
    <property type="evidence" value="ECO:0007669"/>
    <property type="project" value="UniProtKB-UniRule"/>
</dbReference>
<gene>
    <name evidence="5" type="primary">rpmE2</name>
    <name evidence="6" type="ORF">AT03_16490</name>
</gene>
<dbReference type="HOGENOM" id="CLU_114306_2_1_6"/>
<evidence type="ECO:0000313" key="7">
    <source>
        <dbReference type="Proteomes" id="UP000029986"/>
    </source>
</evidence>
<dbReference type="OrthoDB" id="9803251at2"/>
<keyword evidence="3 5" id="KW-0689">Ribosomal protein</keyword>
<evidence type="ECO:0000256" key="2">
    <source>
        <dbReference type="ARBA" id="ARBA00011838"/>
    </source>
</evidence>
<keyword evidence="7" id="KW-1185">Reference proteome</keyword>
<dbReference type="InterPro" id="IPR042105">
    <property type="entry name" value="Ribosomal_bL31_sf"/>
</dbReference>
<dbReference type="InterPro" id="IPR002150">
    <property type="entry name" value="Ribosomal_bL31"/>
</dbReference>
<protein>
    <recommendedName>
        <fullName evidence="5">Large ribosomal subunit protein bL31B</fullName>
    </recommendedName>
</protein>
<dbReference type="eggNOG" id="COG0254">
    <property type="taxonomic scope" value="Bacteria"/>
</dbReference>
<evidence type="ECO:0000313" key="6">
    <source>
        <dbReference type="EMBL" id="AIU73832.1"/>
    </source>
</evidence>